<protein>
    <submittedName>
        <fullName evidence="3">Phosphotransferase</fullName>
    </submittedName>
</protein>
<dbReference type="InterPro" id="IPR011009">
    <property type="entry name" value="Kinase-like_dom_sf"/>
</dbReference>
<feature type="domain" description="Aminoglycoside phosphotransferase" evidence="1">
    <location>
        <begin position="41"/>
        <end position="233"/>
    </location>
</feature>
<reference evidence="4" key="3">
    <citation type="submission" date="2023-06" db="EMBL/GenBank/DDBJ databases">
        <title>Pangenomics reveal diversification of enzyme families and niche specialization in globally abundant SAR202 bacteria.</title>
        <authorList>
            <person name="Saw J.H.W."/>
        </authorList>
    </citation>
    <scope>NUCLEOTIDE SEQUENCE [LARGE SCALE GENOMIC DNA]</scope>
    <source>
        <strain evidence="4">JH1073</strain>
    </source>
</reference>
<name>A0AAJ6CUU8_9CHLR</name>
<gene>
    <name evidence="2" type="ORF">GKO46_00840</name>
    <name evidence="3" type="ORF">GKO48_08385</name>
</gene>
<dbReference type="SUPFAM" id="SSF56112">
    <property type="entry name" value="Protein kinase-like (PK-like)"/>
    <property type="match status" value="1"/>
</dbReference>
<dbReference type="InterPro" id="IPR002575">
    <property type="entry name" value="Aminoglycoside_PTrfase"/>
</dbReference>
<sequence>MSLTHFPDPDMPDYRDIRLRDDARTVPPSIVQAYQLDGANITALETGSYNVHFKIEHEDQAYDVRKSNRPNNAGNLEYEAEVLNHLEKNGFALAPKIVPEASGKPNLWIDDTGWTLFRWMGDGAPAGKPLVNSARIHNASIVLADIHRVGRAFVPSGSRPNWPIFTLPDVDPRIWLTRAKHLAGELGVDGSELAEFAKKSANELNSVDFTQLPEYLCHGDYRMRNLQFTGDEVLESSISTLRFGREEFLIWAAH</sequence>
<dbReference type="Proteomes" id="UP001321249">
    <property type="component" value="Unassembled WGS sequence"/>
</dbReference>
<reference evidence="4 5" key="1">
    <citation type="submission" date="2019-11" db="EMBL/GenBank/DDBJ databases">
        <authorList>
            <person name="Cho J.-C."/>
        </authorList>
    </citation>
    <scope>NUCLEOTIDE SEQUENCE [LARGE SCALE GENOMIC DNA]</scope>
    <source>
        <strain evidence="3 4">JH1073</strain>
        <strain evidence="2 5">JH702</strain>
    </source>
</reference>
<dbReference type="EMBL" id="CP046147">
    <property type="protein sequence ID" value="WFG39634.1"/>
    <property type="molecule type" value="Genomic_DNA"/>
</dbReference>
<reference evidence="3" key="2">
    <citation type="journal article" date="2023" name="Nat. Commun.">
        <title>Cultivation of marine bacteria of the SAR202 clade.</title>
        <authorList>
            <person name="Lim Y."/>
            <person name="Seo J.H."/>
            <person name="Giovannoni S.J."/>
            <person name="Kang I."/>
            <person name="Cho J.C."/>
        </authorList>
    </citation>
    <scope>NUCLEOTIDE SEQUENCE</scope>
    <source>
        <strain evidence="3">JH1073</strain>
    </source>
</reference>
<dbReference type="EMBL" id="WMBE01000001">
    <property type="protein sequence ID" value="MDG0865618.1"/>
    <property type="molecule type" value="Genomic_DNA"/>
</dbReference>
<dbReference type="AlphaFoldDB" id="A0AAJ6CUU8"/>
<dbReference type="RefSeq" id="WP_342823536.1">
    <property type="nucleotide sequence ID" value="NZ_CP046146.1"/>
</dbReference>
<dbReference type="Proteomes" id="UP001219901">
    <property type="component" value="Chromosome"/>
</dbReference>
<dbReference type="Pfam" id="PF01636">
    <property type="entry name" value="APH"/>
    <property type="match status" value="1"/>
</dbReference>
<dbReference type="Gene3D" id="3.90.1200.10">
    <property type="match status" value="1"/>
</dbReference>
<evidence type="ECO:0000313" key="4">
    <source>
        <dbReference type="Proteomes" id="UP001219901"/>
    </source>
</evidence>
<evidence type="ECO:0000313" key="3">
    <source>
        <dbReference type="EMBL" id="WFG39634.1"/>
    </source>
</evidence>
<evidence type="ECO:0000313" key="2">
    <source>
        <dbReference type="EMBL" id="MDG0865618.1"/>
    </source>
</evidence>
<evidence type="ECO:0000313" key="5">
    <source>
        <dbReference type="Proteomes" id="UP001321249"/>
    </source>
</evidence>
<evidence type="ECO:0000259" key="1">
    <source>
        <dbReference type="Pfam" id="PF01636"/>
    </source>
</evidence>
<accession>A0AAJ6CUU8</accession>
<dbReference type="Gene3D" id="3.30.200.20">
    <property type="entry name" value="Phosphorylase Kinase, domain 1"/>
    <property type="match status" value="1"/>
</dbReference>
<proteinExistence type="predicted"/>
<organism evidence="3 4">
    <name type="scientific">Candidatus Lucifugimonas marina</name>
    <dbReference type="NCBI Taxonomy" id="3038979"/>
    <lineage>
        <taxon>Bacteria</taxon>
        <taxon>Bacillati</taxon>
        <taxon>Chloroflexota</taxon>
        <taxon>Dehalococcoidia</taxon>
        <taxon>SAR202 cluster</taxon>
        <taxon>Candidatus Lucifugimonadales</taxon>
        <taxon>Candidatus Lucifugimonadaceae</taxon>
        <taxon>Candidatus Lucifugimonas</taxon>
    </lineage>
</organism>
<keyword evidence="4" id="KW-1185">Reference proteome</keyword>